<feature type="compositionally biased region" description="Basic residues" evidence="1">
    <location>
        <begin position="55"/>
        <end position="66"/>
    </location>
</feature>
<proteinExistence type="predicted"/>
<evidence type="ECO:0000313" key="4">
    <source>
        <dbReference type="Proteomes" id="UP000015100"/>
    </source>
</evidence>
<organism evidence="3 4">
    <name type="scientific">Dactylellina haptotyla (strain CBS 200.50)</name>
    <name type="common">Nematode-trapping fungus</name>
    <name type="synonym">Monacrosporium haptotylum</name>
    <dbReference type="NCBI Taxonomy" id="1284197"/>
    <lineage>
        <taxon>Eukaryota</taxon>
        <taxon>Fungi</taxon>
        <taxon>Dikarya</taxon>
        <taxon>Ascomycota</taxon>
        <taxon>Pezizomycotina</taxon>
        <taxon>Orbiliomycetes</taxon>
        <taxon>Orbiliales</taxon>
        <taxon>Orbiliaceae</taxon>
        <taxon>Dactylellina</taxon>
    </lineage>
</organism>
<evidence type="ECO:0000256" key="2">
    <source>
        <dbReference type="SAM" id="SignalP"/>
    </source>
</evidence>
<dbReference type="OrthoDB" id="5271029at2759"/>
<dbReference type="HOGENOM" id="CLU_1034298_0_0_1"/>
<feature type="signal peptide" evidence="2">
    <location>
        <begin position="1"/>
        <end position="19"/>
    </location>
</feature>
<feature type="region of interest" description="Disordered" evidence="1">
    <location>
        <begin position="55"/>
        <end position="87"/>
    </location>
</feature>
<dbReference type="AlphaFoldDB" id="S7ZXN0"/>
<dbReference type="OMA" id="DEWEVTI"/>
<evidence type="ECO:0000313" key="3">
    <source>
        <dbReference type="EMBL" id="EPS35515.1"/>
    </source>
</evidence>
<accession>S7ZXN0</accession>
<reference evidence="4" key="2">
    <citation type="submission" date="2013-04" db="EMBL/GenBank/DDBJ databases">
        <title>Genomic mechanisms accounting for the adaptation to parasitism in nematode-trapping fungi.</title>
        <authorList>
            <person name="Ahren D.G."/>
        </authorList>
    </citation>
    <scope>NUCLEOTIDE SEQUENCE [LARGE SCALE GENOMIC DNA]</scope>
    <source>
        <strain evidence="4">CBS 200.50</strain>
    </source>
</reference>
<protein>
    <submittedName>
        <fullName evidence="3">Uncharacterized protein</fullName>
    </submittedName>
</protein>
<keyword evidence="4" id="KW-1185">Reference proteome</keyword>
<name>S7ZXN0_DACHA</name>
<sequence>MRIKNWIYWFISIAHLGRASNIELHSHGAVSSNKIETHNDNTAWFGHRIFKPKKKIGITPPKKTKKGGTTGLFKRDDGDDPPLPEDPKINIDDPLYARWIKPPGDDTPHMDYNCRRENTPEEGLSSAEIREVSRYLIWQLVNNTMNFVARPSDPEFPCYPVYCHYPASLVTLCNHKPNPALNAIIIPARDVGRYLWDLYQLTYLDTVWVKRNWEGGVRPCRDPESRDTSPLIDSFMAWARWTADEWEVIVSREMDKAGCDRWKGSPEWITTGGGAVAAGVPMDFFGGIPRVWGPSW</sequence>
<dbReference type="Proteomes" id="UP000015100">
    <property type="component" value="Unassembled WGS sequence"/>
</dbReference>
<reference evidence="3 4" key="1">
    <citation type="journal article" date="2013" name="PLoS Genet.">
        <title>Genomic mechanisms accounting for the adaptation to parasitism in nematode-trapping fungi.</title>
        <authorList>
            <person name="Meerupati T."/>
            <person name="Andersson K.M."/>
            <person name="Friman E."/>
            <person name="Kumar D."/>
            <person name="Tunlid A."/>
            <person name="Ahren D."/>
        </authorList>
    </citation>
    <scope>NUCLEOTIDE SEQUENCE [LARGE SCALE GENOMIC DNA]</scope>
    <source>
        <strain evidence="3 4">CBS 200.50</strain>
    </source>
</reference>
<feature type="chain" id="PRO_5004547381" evidence="2">
    <location>
        <begin position="20"/>
        <end position="296"/>
    </location>
</feature>
<comment type="caution">
    <text evidence="3">The sequence shown here is derived from an EMBL/GenBank/DDBJ whole genome shotgun (WGS) entry which is preliminary data.</text>
</comment>
<dbReference type="EMBL" id="AQGS01001127">
    <property type="protein sequence ID" value="EPS35515.1"/>
    <property type="molecule type" value="Genomic_DNA"/>
</dbReference>
<keyword evidence="2" id="KW-0732">Signal</keyword>
<gene>
    <name evidence="3" type="ORF">H072_11085</name>
</gene>
<evidence type="ECO:0000256" key="1">
    <source>
        <dbReference type="SAM" id="MobiDB-lite"/>
    </source>
</evidence>